<keyword evidence="1" id="KW-1133">Transmembrane helix</keyword>
<gene>
    <name evidence="2" type="ORF">CRG98_002914</name>
</gene>
<sequence length="300" mass="32896">MAVLVNGSALNPILHRPQAAKFSLSLSAKKEATASHDSHHLLTFPLHCRSILLPLSLSLSLSLSQPHFIAKRHITSPITIFFTSAKHYHSLSSSPLPLFCQPLSFISIFITALSALPSPSLSSSSLHLDFHGHTPIEPYPLFISFIAFYISLVANYYHHPSLLFSSPSPLIGPSSFFILLSRLFLHLSLSWPLSPPPFITITLHHHLVPPLLLRWLNLLESLILLFLCVAAAVAPTVLTSLPLFVFIPPQLPLCEVLKLTWCCLISLSSCLLSCCPPQAYLSSTTATTLFPELPPSSTDC</sequence>
<feature type="transmembrane region" description="Helical" evidence="1">
    <location>
        <begin position="222"/>
        <end position="247"/>
    </location>
</feature>
<evidence type="ECO:0000313" key="3">
    <source>
        <dbReference type="Proteomes" id="UP000233551"/>
    </source>
</evidence>
<dbReference type="EMBL" id="PGOL01000111">
    <property type="protein sequence ID" value="PKI76605.1"/>
    <property type="molecule type" value="Genomic_DNA"/>
</dbReference>
<name>A0A2I0L7B5_PUNGR</name>
<keyword evidence="1" id="KW-0812">Transmembrane</keyword>
<reference evidence="2 3" key="1">
    <citation type="submission" date="2017-11" db="EMBL/GenBank/DDBJ databases">
        <title>De-novo sequencing of pomegranate (Punica granatum L.) genome.</title>
        <authorList>
            <person name="Akparov Z."/>
            <person name="Amiraslanov A."/>
            <person name="Hajiyeva S."/>
            <person name="Abbasov M."/>
            <person name="Kaur K."/>
            <person name="Hamwieh A."/>
            <person name="Solovyev V."/>
            <person name="Salamov A."/>
            <person name="Braich B."/>
            <person name="Kosarev P."/>
            <person name="Mahmoud A."/>
            <person name="Hajiyev E."/>
            <person name="Babayeva S."/>
            <person name="Izzatullayeva V."/>
            <person name="Mammadov A."/>
            <person name="Mammadov A."/>
            <person name="Sharifova S."/>
            <person name="Ojaghi J."/>
            <person name="Eynullazada K."/>
            <person name="Bayramov B."/>
            <person name="Abdulazimova A."/>
            <person name="Shahmuradov I."/>
        </authorList>
    </citation>
    <scope>NUCLEOTIDE SEQUENCE [LARGE SCALE GENOMIC DNA]</scope>
    <source>
        <strain evidence="3">cv. AG2017</strain>
        <tissue evidence="2">Leaf</tissue>
    </source>
</reference>
<keyword evidence="3" id="KW-1185">Reference proteome</keyword>
<evidence type="ECO:0000313" key="2">
    <source>
        <dbReference type="EMBL" id="PKI76605.1"/>
    </source>
</evidence>
<keyword evidence="1" id="KW-0472">Membrane</keyword>
<protein>
    <submittedName>
        <fullName evidence="2">Uncharacterized protein</fullName>
    </submittedName>
</protein>
<dbReference type="AlphaFoldDB" id="A0A2I0L7B5"/>
<accession>A0A2I0L7B5</accession>
<dbReference type="Proteomes" id="UP000233551">
    <property type="component" value="Unassembled WGS sequence"/>
</dbReference>
<evidence type="ECO:0000256" key="1">
    <source>
        <dbReference type="SAM" id="Phobius"/>
    </source>
</evidence>
<comment type="caution">
    <text evidence="2">The sequence shown here is derived from an EMBL/GenBank/DDBJ whole genome shotgun (WGS) entry which is preliminary data.</text>
</comment>
<feature type="transmembrane region" description="Helical" evidence="1">
    <location>
        <begin position="138"/>
        <end position="158"/>
    </location>
</feature>
<feature type="transmembrane region" description="Helical" evidence="1">
    <location>
        <begin position="170"/>
        <end position="189"/>
    </location>
</feature>
<organism evidence="2 3">
    <name type="scientific">Punica granatum</name>
    <name type="common">Pomegranate</name>
    <dbReference type="NCBI Taxonomy" id="22663"/>
    <lineage>
        <taxon>Eukaryota</taxon>
        <taxon>Viridiplantae</taxon>
        <taxon>Streptophyta</taxon>
        <taxon>Embryophyta</taxon>
        <taxon>Tracheophyta</taxon>
        <taxon>Spermatophyta</taxon>
        <taxon>Magnoliopsida</taxon>
        <taxon>eudicotyledons</taxon>
        <taxon>Gunneridae</taxon>
        <taxon>Pentapetalae</taxon>
        <taxon>rosids</taxon>
        <taxon>malvids</taxon>
        <taxon>Myrtales</taxon>
        <taxon>Lythraceae</taxon>
        <taxon>Punica</taxon>
    </lineage>
</organism>
<proteinExistence type="predicted"/>
<feature type="transmembrane region" description="Helical" evidence="1">
    <location>
        <begin position="96"/>
        <end position="118"/>
    </location>
</feature>